<reference evidence="1" key="1">
    <citation type="submission" date="2023-03" db="EMBL/GenBank/DDBJ databases">
        <title>Massive genome expansion in bonnet fungi (Mycena s.s.) driven by repeated elements and novel gene families across ecological guilds.</title>
        <authorList>
            <consortium name="Lawrence Berkeley National Laboratory"/>
            <person name="Harder C.B."/>
            <person name="Miyauchi S."/>
            <person name="Viragh M."/>
            <person name="Kuo A."/>
            <person name="Thoen E."/>
            <person name="Andreopoulos B."/>
            <person name="Lu D."/>
            <person name="Skrede I."/>
            <person name="Drula E."/>
            <person name="Henrissat B."/>
            <person name="Morin E."/>
            <person name="Kohler A."/>
            <person name="Barry K."/>
            <person name="LaButti K."/>
            <person name="Morin E."/>
            <person name="Salamov A."/>
            <person name="Lipzen A."/>
            <person name="Mereny Z."/>
            <person name="Hegedus B."/>
            <person name="Baldrian P."/>
            <person name="Stursova M."/>
            <person name="Weitz H."/>
            <person name="Taylor A."/>
            <person name="Grigoriev I.V."/>
            <person name="Nagy L.G."/>
            <person name="Martin F."/>
            <person name="Kauserud H."/>
        </authorList>
    </citation>
    <scope>NUCLEOTIDE SEQUENCE</scope>
    <source>
        <strain evidence="1">CBHHK188m</strain>
    </source>
</reference>
<dbReference type="InterPro" id="IPR059179">
    <property type="entry name" value="MLKL-like_MCAfunc"/>
</dbReference>
<dbReference type="CDD" id="cd21037">
    <property type="entry name" value="MLKL_NTD"/>
    <property type="match status" value="1"/>
</dbReference>
<comment type="caution">
    <text evidence="1">The sequence shown here is derived from an EMBL/GenBank/DDBJ whole genome shotgun (WGS) entry which is preliminary data.</text>
</comment>
<protein>
    <submittedName>
        <fullName evidence="1">Uncharacterized protein</fullName>
    </submittedName>
</protein>
<dbReference type="EMBL" id="JARJLG010000040">
    <property type="protein sequence ID" value="KAJ7763661.1"/>
    <property type="molecule type" value="Genomic_DNA"/>
</dbReference>
<organism evidence="1 2">
    <name type="scientific">Mycena maculata</name>
    <dbReference type="NCBI Taxonomy" id="230809"/>
    <lineage>
        <taxon>Eukaryota</taxon>
        <taxon>Fungi</taxon>
        <taxon>Dikarya</taxon>
        <taxon>Basidiomycota</taxon>
        <taxon>Agaricomycotina</taxon>
        <taxon>Agaricomycetes</taxon>
        <taxon>Agaricomycetidae</taxon>
        <taxon>Agaricales</taxon>
        <taxon>Marasmiineae</taxon>
        <taxon>Mycenaceae</taxon>
        <taxon>Mycena</taxon>
    </lineage>
</organism>
<accession>A0AAD7JFK7</accession>
<dbReference type="AlphaFoldDB" id="A0AAD7JFK7"/>
<keyword evidence="2" id="KW-1185">Reference proteome</keyword>
<name>A0AAD7JFK7_9AGAR</name>
<evidence type="ECO:0000313" key="1">
    <source>
        <dbReference type="EMBL" id="KAJ7763661.1"/>
    </source>
</evidence>
<proteinExistence type="predicted"/>
<dbReference type="Proteomes" id="UP001215280">
    <property type="component" value="Unassembled WGS sequence"/>
</dbReference>
<sequence>MSQRRAAQVRLNVIIEYLTVAAAAVQWHSLARCTPYLNSIPCSLLSLVASVQKQTVKYEYLELMEEIHTVLYALIKLLTKSKTGEALPPVMSNGIQTFIQTLENIHLFLESQQDRLKIKHSSRGSANTALLEDCRAGLREAFGAFKARRTHISPQQAHEDLLRYVSQPPLATTSRSEFTMNGTPFRAPKGNEYESQSYSGSLYHYSPKIFSAPSQPQSFKYGRKEKFRHIVDVVARESVRTVHWVSSRFQANHITDY</sequence>
<evidence type="ECO:0000313" key="2">
    <source>
        <dbReference type="Proteomes" id="UP001215280"/>
    </source>
</evidence>
<gene>
    <name evidence="1" type="ORF">DFH07DRAFT_939280</name>
</gene>